<reference evidence="7" key="1">
    <citation type="submission" date="2016-11" db="EMBL/GenBank/DDBJ databases">
        <authorList>
            <person name="Varghese N."/>
            <person name="Submissions S."/>
        </authorList>
    </citation>
    <scope>NUCLEOTIDE SEQUENCE [LARGE SCALE GENOMIC DNA]</scope>
    <source>
        <strain evidence="7">DSM 3071</strain>
    </source>
</reference>
<dbReference type="FunFam" id="1.10.10.10:FF:000001">
    <property type="entry name" value="LysR family transcriptional regulator"/>
    <property type="match status" value="1"/>
</dbReference>
<dbReference type="Gene3D" id="3.40.190.290">
    <property type="match status" value="1"/>
</dbReference>
<dbReference type="GO" id="GO:0003677">
    <property type="term" value="F:DNA binding"/>
    <property type="evidence" value="ECO:0007669"/>
    <property type="project" value="UniProtKB-KW"/>
</dbReference>
<protein>
    <submittedName>
        <fullName evidence="6">DNA-binding transcriptional regulator, LysR family</fullName>
    </submittedName>
</protein>
<evidence type="ECO:0000256" key="1">
    <source>
        <dbReference type="ARBA" id="ARBA00009437"/>
    </source>
</evidence>
<dbReference type="PRINTS" id="PR00039">
    <property type="entry name" value="HTHLYSR"/>
</dbReference>
<keyword evidence="7" id="KW-1185">Reference proteome</keyword>
<dbReference type="InterPro" id="IPR036390">
    <property type="entry name" value="WH_DNA-bd_sf"/>
</dbReference>
<dbReference type="PANTHER" id="PTHR30346:SF0">
    <property type="entry name" value="HCA OPERON TRANSCRIPTIONAL ACTIVATOR HCAR"/>
    <property type="match status" value="1"/>
</dbReference>
<name>A0A1M6FU32_BUTFI</name>
<feature type="domain" description="HTH lysR-type" evidence="5">
    <location>
        <begin position="1"/>
        <end position="58"/>
    </location>
</feature>
<dbReference type="Proteomes" id="UP000184278">
    <property type="component" value="Unassembled WGS sequence"/>
</dbReference>
<dbReference type="Gene3D" id="1.10.10.10">
    <property type="entry name" value="Winged helix-like DNA-binding domain superfamily/Winged helix DNA-binding domain"/>
    <property type="match status" value="1"/>
</dbReference>
<dbReference type="PANTHER" id="PTHR30346">
    <property type="entry name" value="TRANSCRIPTIONAL DUAL REGULATOR HCAR-RELATED"/>
    <property type="match status" value="1"/>
</dbReference>
<evidence type="ECO:0000256" key="2">
    <source>
        <dbReference type="ARBA" id="ARBA00023015"/>
    </source>
</evidence>
<keyword evidence="3 6" id="KW-0238">DNA-binding</keyword>
<dbReference type="PROSITE" id="PS50931">
    <property type="entry name" value="HTH_LYSR"/>
    <property type="match status" value="1"/>
</dbReference>
<dbReference type="InterPro" id="IPR005119">
    <property type="entry name" value="LysR_subst-bd"/>
</dbReference>
<sequence>MTLQQMKYVIEIAERGSINEASKALFISQPSLSGAVREIEKELNISIFSRSNRGITLTTQGSEFVGYARQILEQYKLMEDHYQGKPDNEKKFYVSTQHYTFAVEAFSKTILKSGMDEYDYAIYETRTSEIIQDVKNMRSELGILYLNTFNEKVLSDDLKENNLVFTELFACNTYAYLSSDHPLAKEKSVSIVDLEEYPCLSFHQGEKNSFYYAEEVLSTYPYKKIIHVNDRATALNMMTLLNGFTLCSGVICKELNGDGYTSIPLQSEEIMHIGYIKRSDTKLSPIAKQFIKEMKKYESV</sequence>
<evidence type="ECO:0000259" key="5">
    <source>
        <dbReference type="PROSITE" id="PS50931"/>
    </source>
</evidence>
<keyword evidence="4" id="KW-0804">Transcription</keyword>
<evidence type="ECO:0000256" key="3">
    <source>
        <dbReference type="ARBA" id="ARBA00023125"/>
    </source>
</evidence>
<dbReference type="InterPro" id="IPR036388">
    <property type="entry name" value="WH-like_DNA-bd_sf"/>
</dbReference>
<dbReference type="InterPro" id="IPR000847">
    <property type="entry name" value="LysR_HTH_N"/>
</dbReference>
<dbReference type="GO" id="GO:0003700">
    <property type="term" value="F:DNA-binding transcription factor activity"/>
    <property type="evidence" value="ECO:0007669"/>
    <property type="project" value="InterPro"/>
</dbReference>
<dbReference type="SUPFAM" id="SSF46785">
    <property type="entry name" value="Winged helix' DNA-binding domain"/>
    <property type="match status" value="1"/>
</dbReference>
<proteinExistence type="inferred from homology"/>
<organism evidence="6 7">
    <name type="scientific">Butyrivibrio fibrisolvens DSM 3071</name>
    <dbReference type="NCBI Taxonomy" id="1121131"/>
    <lineage>
        <taxon>Bacteria</taxon>
        <taxon>Bacillati</taxon>
        <taxon>Bacillota</taxon>
        <taxon>Clostridia</taxon>
        <taxon>Lachnospirales</taxon>
        <taxon>Lachnospiraceae</taxon>
        <taxon>Butyrivibrio</taxon>
    </lineage>
</organism>
<accession>A0A1M6FU32</accession>
<dbReference type="OrthoDB" id="9803714at2"/>
<dbReference type="GeneID" id="89508077"/>
<dbReference type="EMBL" id="FQXK01000055">
    <property type="protein sequence ID" value="SHJ01198.1"/>
    <property type="molecule type" value="Genomic_DNA"/>
</dbReference>
<comment type="similarity">
    <text evidence="1">Belongs to the LysR transcriptional regulatory family.</text>
</comment>
<dbReference type="RefSeq" id="WP_073390345.1">
    <property type="nucleotide sequence ID" value="NZ_FQXK01000055.1"/>
</dbReference>
<dbReference type="GO" id="GO:0032993">
    <property type="term" value="C:protein-DNA complex"/>
    <property type="evidence" value="ECO:0007669"/>
    <property type="project" value="TreeGrafter"/>
</dbReference>
<dbReference type="Pfam" id="PF03466">
    <property type="entry name" value="LysR_substrate"/>
    <property type="match status" value="1"/>
</dbReference>
<evidence type="ECO:0000313" key="6">
    <source>
        <dbReference type="EMBL" id="SHJ01198.1"/>
    </source>
</evidence>
<keyword evidence="2" id="KW-0805">Transcription regulation</keyword>
<dbReference type="STRING" id="1121131.SAMN02745229_03971"/>
<gene>
    <name evidence="6" type="ORF">SAMN02745229_03971</name>
</gene>
<dbReference type="SUPFAM" id="SSF53850">
    <property type="entry name" value="Periplasmic binding protein-like II"/>
    <property type="match status" value="1"/>
</dbReference>
<evidence type="ECO:0000313" key="7">
    <source>
        <dbReference type="Proteomes" id="UP000184278"/>
    </source>
</evidence>
<dbReference type="CDD" id="cd05466">
    <property type="entry name" value="PBP2_LTTR_substrate"/>
    <property type="match status" value="1"/>
</dbReference>
<evidence type="ECO:0000256" key="4">
    <source>
        <dbReference type="ARBA" id="ARBA00023163"/>
    </source>
</evidence>
<dbReference type="Pfam" id="PF00126">
    <property type="entry name" value="HTH_1"/>
    <property type="match status" value="1"/>
</dbReference>
<dbReference type="AlphaFoldDB" id="A0A1M6FU32"/>